<keyword evidence="1" id="KW-0812">Transmembrane</keyword>
<feature type="transmembrane region" description="Helical" evidence="1">
    <location>
        <begin position="35"/>
        <end position="57"/>
    </location>
</feature>
<feature type="transmembrane region" description="Helical" evidence="1">
    <location>
        <begin position="171"/>
        <end position="190"/>
    </location>
</feature>
<evidence type="ECO:0000313" key="2">
    <source>
        <dbReference type="EMBL" id="MBD3862156.1"/>
    </source>
</evidence>
<proteinExistence type="predicted"/>
<feature type="transmembrane region" description="Helical" evidence="1">
    <location>
        <begin position="108"/>
        <end position="126"/>
    </location>
</feature>
<sequence length="238" mass="28395">MEEFLKDNYSILTKFFILVAVVSGLVTYKKHKGTPATFFVKVLIYFLIIEIIGTYSSVYHKFSFLEPIYNSLFRQNYWWYTITFDIIGIVLFSLLFQKIIHNRLFSSILKYSTYGFVIFSILYIVFNSDLFFSQFFPVVQILGALIILSCSVFYFIELLLNDKIIKFYKFLYFYVAIAIFIWWIVVTPLTFYDVYMVNSDWNYILLKWQIYLSLNFIMYISFAIGFIVSEPESLIKLN</sequence>
<keyword evidence="3" id="KW-1185">Reference proteome</keyword>
<comment type="caution">
    <text evidence="2">The sequence shown here is derived from an EMBL/GenBank/DDBJ whole genome shotgun (WGS) entry which is preliminary data.</text>
</comment>
<evidence type="ECO:0000313" key="3">
    <source>
        <dbReference type="Proteomes" id="UP000627521"/>
    </source>
</evidence>
<keyword evidence="1" id="KW-1133">Transmembrane helix</keyword>
<dbReference type="EMBL" id="JACXXH010000001">
    <property type="protein sequence ID" value="MBD3862156.1"/>
    <property type="molecule type" value="Genomic_DNA"/>
</dbReference>
<organism evidence="2 3">
    <name type="scientific">Olleya marilimosa</name>
    <dbReference type="NCBI Taxonomy" id="272164"/>
    <lineage>
        <taxon>Bacteria</taxon>
        <taxon>Pseudomonadati</taxon>
        <taxon>Bacteroidota</taxon>
        <taxon>Flavobacteriia</taxon>
        <taxon>Flavobacteriales</taxon>
        <taxon>Flavobacteriaceae</taxon>
    </lineage>
</organism>
<dbReference type="Proteomes" id="UP000627521">
    <property type="component" value="Unassembled WGS sequence"/>
</dbReference>
<name>A0ABR8LRP7_9FLAO</name>
<gene>
    <name evidence="2" type="ORF">IEG06_01740</name>
</gene>
<feature type="transmembrane region" description="Helical" evidence="1">
    <location>
        <begin position="138"/>
        <end position="159"/>
    </location>
</feature>
<reference evidence="2 3" key="1">
    <citation type="submission" date="2020-09" db="EMBL/GenBank/DDBJ databases">
        <title>Bacillus nautilus sp. nov., Chryseoglobus crepusculi sp. nov, and Psychrobacter noctis sp. nov., isolated from deep-sea sponges from the equatorial Atlantic.</title>
        <authorList>
            <person name="Stennett H.L."/>
            <person name="Williams S.E."/>
        </authorList>
    </citation>
    <scope>NUCLEOTIDE SEQUENCE [LARGE SCALE GENOMIC DNA]</scope>
    <source>
        <strain evidence="2 3">28M-24</strain>
    </source>
</reference>
<protein>
    <submittedName>
        <fullName evidence="2">Uncharacterized protein</fullName>
    </submittedName>
</protein>
<dbReference type="RefSeq" id="WP_191100839.1">
    <property type="nucleotide sequence ID" value="NZ_JACXXH010000001.1"/>
</dbReference>
<keyword evidence="1" id="KW-0472">Membrane</keyword>
<feature type="transmembrane region" description="Helical" evidence="1">
    <location>
        <begin position="77"/>
        <end position="96"/>
    </location>
</feature>
<evidence type="ECO:0000256" key="1">
    <source>
        <dbReference type="SAM" id="Phobius"/>
    </source>
</evidence>
<accession>A0ABR8LRP7</accession>
<feature type="transmembrane region" description="Helical" evidence="1">
    <location>
        <begin position="12"/>
        <end position="28"/>
    </location>
</feature>
<feature type="transmembrane region" description="Helical" evidence="1">
    <location>
        <begin position="210"/>
        <end position="228"/>
    </location>
</feature>